<dbReference type="EMBL" id="CP074691">
    <property type="protein sequence ID" value="QVL35923.1"/>
    <property type="molecule type" value="Genomic_DNA"/>
</dbReference>
<keyword evidence="2" id="KW-1185">Reference proteome</keyword>
<name>A0ACD1DUQ8_9BACT</name>
<accession>A0ACD1DUQ8</accession>
<evidence type="ECO:0000313" key="1">
    <source>
        <dbReference type="EMBL" id="QVL35923.1"/>
    </source>
</evidence>
<evidence type="ECO:0000313" key="2">
    <source>
        <dbReference type="Proteomes" id="UP000682204"/>
    </source>
</evidence>
<sequence>MNENKDLFRITFLPSGTIAWAREGEKLHDVAARAGVNIARPCGGSGICGKCRVRARDCVAPPTETEKRVLGECSLLRGLRLACSATVTGPGEVFVVDEVETKGSRILADLSDEAVQWAPDSAGFGVAVDIGTTTVVAYLLDLEGRRVTDVVSFLNPQIPYGDDVISRIAYSASDGGLRRLQAVLIDGLNEAFAALTAKNGLSPDAVTQVTIAANTVVQHLFAGVSPASIGVSPYRPAYLAMPPLEAASLGLKIRPGGYVKLLPNVAGYVGSDIVAGVAATAMADSPAMRLLIDIGTNNEIVLGNRDALYCCAAAAGPAFEGARIAGGMRAASGAIERVFLDGDRLVVRTIADAPPRGICGSGLVDAVAVLLGAGIVDRRGRMVAPDRCGDPWFCEQMDRDPQGIVRVLLTDRAHPVHLTQKDIREMQLALGAIRVGVEVLLERAGIAVEAVDEVLLAGAFGNYIDHESAVAVGLLPPVGLKKIRSVRNAAGLGAVMALASAPFYGKTHQIAERMNYIELSTLSDFQKRFVRAMLF</sequence>
<organism evidence="1 2">
    <name type="scientific">Aminirod propionatiphilus</name>
    <dbReference type="NCBI Taxonomy" id="3415223"/>
    <lineage>
        <taxon>Bacteria</taxon>
        <taxon>Thermotogati</taxon>
        <taxon>Synergistota</taxon>
        <taxon>Synergistia</taxon>
        <taxon>Synergistales</taxon>
        <taxon>Aminiphilaceae</taxon>
        <taxon>Aminirod</taxon>
    </lineage>
</organism>
<gene>
    <name evidence="1" type="ORF">KIH16_12390</name>
</gene>
<proteinExistence type="predicted"/>
<protein>
    <submittedName>
        <fullName evidence="1">DUF4445 domain-containing protein</fullName>
    </submittedName>
</protein>
<dbReference type="Proteomes" id="UP000682204">
    <property type="component" value="Chromosome"/>
</dbReference>
<reference evidence="1" key="1">
    <citation type="submission" date="2021-05" db="EMBL/GenBank/DDBJ databases">
        <title>An isolated secondary fermenter in methanogenic hydrocarbon-degrading communities.</title>
        <authorList>
            <person name="Liu Y.-F."/>
            <person name="Liu Z.-l."/>
        </authorList>
    </citation>
    <scope>NUCLEOTIDE SEQUENCE</scope>
    <source>
        <strain evidence="1">L-13</strain>
    </source>
</reference>